<dbReference type="Proteomes" id="UP000241514">
    <property type="component" value="Unassembled WGS sequence"/>
</dbReference>
<dbReference type="Pfam" id="PF13182">
    <property type="entry name" value="DUF4007"/>
    <property type="match status" value="1"/>
</dbReference>
<proteinExistence type="predicted"/>
<organism evidence="2 3">
    <name type="scientific">Pseudidiomarina aestuarii</name>
    <dbReference type="NCBI Taxonomy" id="624146"/>
    <lineage>
        <taxon>Bacteria</taxon>
        <taxon>Pseudomonadati</taxon>
        <taxon>Pseudomonadota</taxon>
        <taxon>Gammaproteobacteria</taxon>
        <taxon>Alteromonadales</taxon>
        <taxon>Idiomarinaceae</taxon>
        <taxon>Pseudidiomarina</taxon>
    </lineage>
</organism>
<reference evidence="2 3" key="1">
    <citation type="submission" date="2018-03" db="EMBL/GenBank/DDBJ databases">
        <title>Cross-interface Injection: A General Nanoliter Liquid Handling Method Applied to Single Cells Genome Amplification Automated Nanoliter Liquid Handling Applied to Single Cell Multiple Displacement Amplification.</title>
        <authorList>
            <person name="Yun J."/>
            <person name="Xu P."/>
            <person name="Xu J."/>
            <person name="Dai X."/>
            <person name="Wang Y."/>
            <person name="Zheng X."/>
            <person name="Cao C."/>
            <person name="Yi Q."/>
            <person name="Zhu Y."/>
            <person name="Wang L."/>
            <person name="Dong Z."/>
            <person name="Huang Y."/>
            <person name="Huang L."/>
            <person name="Du W."/>
        </authorList>
    </citation>
    <scope>NUCLEOTIDE SEQUENCE [LARGE SCALE GENOMIC DNA]</scope>
    <source>
        <strain evidence="2 3">A9-4</strain>
    </source>
</reference>
<dbReference type="InterPro" id="IPR025248">
    <property type="entry name" value="DUF4007"/>
</dbReference>
<name>A0A6N4DI29_9GAMM</name>
<evidence type="ECO:0000313" key="3">
    <source>
        <dbReference type="Proteomes" id="UP000241514"/>
    </source>
</evidence>
<feature type="domain" description="DUF4007" evidence="1">
    <location>
        <begin position="5"/>
        <end position="309"/>
    </location>
</feature>
<accession>A0A6N4DI29</accession>
<protein>
    <submittedName>
        <fullName evidence="2">DUF4007 domain-containing protein</fullName>
    </submittedName>
</protein>
<comment type="caution">
    <text evidence="2">The sequence shown here is derived from an EMBL/GenBank/DDBJ whole genome shotgun (WGS) entry which is preliminary data.</text>
</comment>
<gene>
    <name evidence="2" type="ORF">C9928_00695</name>
</gene>
<sequence length="317" mass="35928">MKLKFTGHDTFPLRYGWLFKATNLLFRKENKEKTADENARDAIVNLGVGRNMVNAIKYWAESSCVLESTSFAGRTIQQLTPLGRFLFSTQDGEQSGVDPYLEDIGSIWLIHFHMNFCDEALTSYRYFFNHCNFQQFEKGKLVDEVYSAATALTGQEPGKKSTVKKDVDCFLHTYTKKARSNKAVDEDHFASPLAELGLIREVSAGYLVSELGFRKSLPTKIFSYALCKFIQRETENSNVSSIDFDSILSKPGSPGRIFRMSEQGLANALNDAAKDSNNRIAWTDSLGLRQIIISDKFKNEPEEYLLQEYYGGSCAYY</sequence>
<dbReference type="EMBL" id="PYVG01000002">
    <property type="protein sequence ID" value="PTB90272.1"/>
    <property type="molecule type" value="Genomic_DNA"/>
</dbReference>
<dbReference type="AlphaFoldDB" id="A0A6N4DI29"/>
<evidence type="ECO:0000259" key="1">
    <source>
        <dbReference type="Pfam" id="PF13182"/>
    </source>
</evidence>
<evidence type="ECO:0000313" key="2">
    <source>
        <dbReference type="EMBL" id="PTB90272.1"/>
    </source>
</evidence>